<dbReference type="EMBL" id="JAGSOG010000060">
    <property type="protein sequence ID" value="MBR7834505.1"/>
    <property type="molecule type" value="Genomic_DNA"/>
</dbReference>
<dbReference type="Gene3D" id="2.30.42.10">
    <property type="match status" value="1"/>
</dbReference>
<evidence type="ECO:0000259" key="3">
    <source>
        <dbReference type="PROSITE" id="PS50106"/>
    </source>
</evidence>
<comment type="caution">
    <text evidence="5">The sequence shown here is derived from an EMBL/GenBank/DDBJ whole genome shotgun (WGS) entry which is preliminary data.</text>
</comment>
<evidence type="ECO:0000313" key="5">
    <source>
        <dbReference type="EMBL" id="MBR7834505.1"/>
    </source>
</evidence>
<feature type="region of interest" description="Disordered" evidence="2">
    <location>
        <begin position="99"/>
        <end position="121"/>
    </location>
</feature>
<keyword evidence="6" id="KW-1185">Reference proteome</keyword>
<evidence type="ECO:0000256" key="2">
    <source>
        <dbReference type="SAM" id="MobiDB-lite"/>
    </source>
</evidence>
<dbReference type="Pfam" id="PF05362">
    <property type="entry name" value="Lon_C"/>
    <property type="match status" value="1"/>
</dbReference>
<keyword evidence="1" id="KW-0720">Serine protease</keyword>
<keyword evidence="1" id="KW-0645">Protease</keyword>
<dbReference type="SMART" id="SM00228">
    <property type="entry name" value="PDZ"/>
    <property type="match status" value="1"/>
</dbReference>
<sequence>MPRRRTVTLAVSGTLLAGFVAGALFQPVPYAELTPGPTFDVLGSQNGTPLITITGKQTYPTNGQLRMVTVGVSDESYQMPLGQALLGWLNNSEAIVPKDSIYPPGQTQQQSDAENTQEMTDSQDSAVTAALAELGIKPTGSGVVIASVNDGSPAANKLQAGDLIDSIDGTPISSGGTAGMTAVTGAIQKVKPGEQVTFVVTRDQKKKTVVTGTTNSGGKAEVGISIESENVFPFTVDIQLNNVGGPSAGMMFALGIIDKLTPGGLTEGKVIAGTGTIDAQGNVGAIGGIQMKTIGARDAGATVFLAPAANCAEAKANQPAGLELVKVNTLNDALTALQDIKAGKTPPLC</sequence>
<dbReference type="GO" id="GO:0006508">
    <property type="term" value="P:proteolysis"/>
    <property type="evidence" value="ECO:0007669"/>
    <property type="project" value="UniProtKB-KW"/>
</dbReference>
<dbReference type="PROSITE" id="PS50106">
    <property type="entry name" value="PDZ"/>
    <property type="match status" value="1"/>
</dbReference>
<dbReference type="GO" id="GO:0004252">
    <property type="term" value="F:serine-type endopeptidase activity"/>
    <property type="evidence" value="ECO:0007669"/>
    <property type="project" value="UniProtKB-UniRule"/>
</dbReference>
<organism evidence="5 6">
    <name type="scientific">Actinospica durhamensis</name>
    <dbReference type="NCBI Taxonomy" id="1508375"/>
    <lineage>
        <taxon>Bacteria</taxon>
        <taxon>Bacillati</taxon>
        <taxon>Actinomycetota</taxon>
        <taxon>Actinomycetes</taxon>
        <taxon>Catenulisporales</taxon>
        <taxon>Actinospicaceae</taxon>
        <taxon>Actinospica</taxon>
    </lineage>
</organism>
<accession>A0A941ENU3</accession>
<dbReference type="InterPro" id="IPR001478">
    <property type="entry name" value="PDZ"/>
</dbReference>
<dbReference type="Pfam" id="PF13180">
    <property type="entry name" value="PDZ_2"/>
    <property type="match status" value="1"/>
</dbReference>
<reference evidence="5" key="1">
    <citation type="submission" date="2021-04" db="EMBL/GenBank/DDBJ databases">
        <title>Genome based classification of Actinospica acidithermotolerans sp. nov., an actinobacterium isolated from an Indonesian hot spring.</title>
        <authorList>
            <person name="Kusuma A.B."/>
            <person name="Putra K.E."/>
            <person name="Nafisah S."/>
            <person name="Loh J."/>
            <person name="Nouioui I."/>
            <person name="Goodfellow M."/>
        </authorList>
    </citation>
    <scope>NUCLEOTIDE SEQUENCE</scope>
    <source>
        <strain evidence="5">CSCA 57</strain>
    </source>
</reference>
<evidence type="ECO:0000259" key="4">
    <source>
        <dbReference type="PROSITE" id="PS51786"/>
    </source>
</evidence>
<dbReference type="GO" id="GO:0030163">
    <property type="term" value="P:protein catabolic process"/>
    <property type="evidence" value="ECO:0007669"/>
    <property type="project" value="InterPro"/>
</dbReference>
<feature type="compositionally biased region" description="Polar residues" evidence="2">
    <location>
        <begin position="105"/>
        <end position="121"/>
    </location>
</feature>
<dbReference type="Gene3D" id="3.30.230.10">
    <property type="match status" value="1"/>
</dbReference>
<gene>
    <name evidence="5" type="ORF">KDL01_14615</name>
</gene>
<dbReference type="GO" id="GO:0005524">
    <property type="term" value="F:ATP binding"/>
    <property type="evidence" value="ECO:0007669"/>
    <property type="project" value="InterPro"/>
</dbReference>
<dbReference type="AlphaFoldDB" id="A0A941ENU3"/>
<dbReference type="PANTHER" id="PTHR10046">
    <property type="entry name" value="ATP DEPENDENT LON PROTEASE FAMILY MEMBER"/>
    <property type="match status" value="1"/>
</dbReference>
<dbReference type="SUPFAM" id="SSF50156">
    <property type="entry name" value="PDZ domain-like"/>
    <property type="match status" value="1"/>
</dbReference>
<dbReference type="SUPFAM" id="SSF54211">
    <property type="entry name" value="Ribosomal protein S5 domain 2-like"/>
    <property type="match status" value="1"/>
</dbReference>
<dbReference type="EC" id="3.4.21.53" evidence="1"/>
<comment type="similarity">
    <text evidence="1">Belongs to the peptidase S16 family.</text>
</comment>
<keyword evidence="1" id="KW-0378">Hydrolase</keyword>
<dbReference type="RefSeq" id="WP_212529022.1">
    <property type="nucleotide sequence ID" value="NZ_JAGSOG010000060.1"/>
</dbReference>
<dbReference type="GO" id="GO:0004176">
    <property type="term" value="F:ATP-dependent peptidase activity"/>
    <property type="evidence" value="ECO:0007669"/>
    <property type="project" value="UniProtKB-UniRule"/>
</dbReference>
<dbReference type="InterPro" id="IPR020568">
    <property type="entry name" value="Ribosomal_Su5_D2-typ_SF"/>
</dbReference>
<proteinExistence type="inferred from homology"/>
<evidence type="ECO:0000313" key="6">
    <source>
        <dbReference type="Proteomes" id="UP000675781"/>
    </source>
</evidence>
<evidence type="ECO:0000256" key="1">
    <source>
        <dbReference type="PROSITE-ProRule" id="PRU01122"/>
    </source>
</evidence>
<dbReference type="InterPro" id="IPR027065">
    <property type="entry name" value="Lon_Prtase"/>
</dbReference>
<comment type="catalytic activity">
    <reaction evidence="1">
        <text>Hydrolysis of proteins in presence of ATP.</text>
        <dbReference type="EC" id="3.4.21.53"/>
    </reaction>
</comment>
<feature type="domain" description="PDZ" evidence="3">
    <location>
        <begin position="133"/>
        <end position="204"/>
    </location>
</feature>
<feature type="active site" evidence="1">
    <location>
        <position position="292"/>
    </location>
</feature>
<name>A0A941ENU3_9ACTN</name>
<feature type="domain" description="Lon proteolytic" evidence="4">
    <location>
        <begin position="242"/>
        <end position="340"/>
    </location>
</feature>
<dbReference type="Proteomes" id="UP000675781">
    <property type="component" value="Unassembled WGS sequence"/>
</dbReference>
<dbReference type="InterPro" id="IPR036034">
    <property type="entry name" value="PDZ_sf"/>
</dbReference>
<dbReference type="InterPro" id="IPR014721">
    <property type="entry name" value="Ribsml_uS5_D2-typ_fold_subgr"/>
</dbReference>
<dbReference type="InterPro" id="IPR008269">
    <property type="entry name" value="Lon_proteolytic"/>
</dbReference>
<feature type="active site" evidence="1">
    <location>
        <position position="247"/>
    </location>
</feature>
<dbReference type="PROSITE" id="PS51786">
    <property type="entry name" value="LON_PROTEOLYTIC"/>
    <property type="match status" value="1"/>
</dbReference>
<protein>
    <recommendedName>
        <fullName evidence="1">endopeptidase La</fullName>
        <ecNumber evidence="1">3.4.21.53</ecNumber>
    </recommendedName>
</protein>